<reference evidence="3" key="1">
    <citation type="submission" date="2022-07" db="EMBL/GenBank/DDBJ databases">
        <title>The genome of Lyophyllum shimeji provides insight into the initial evolution of ectomycorrhizal fungal genome.</title>
        <authorList>
            <person name="Kobayashi Y."/>
            <person name="Shibata T."/>
            <person name="Hirakawa H."/>
            <person name="Shigenobu S."/>
            <person name="Nishiyama T."/>
            <person name="Yamada A."/>
            <person name="Hasebe M."/>
            <person name="Kawaguchi M."/>
        </authorList>
    </citation>
    <scope>NUCLEOTIDE SEQUENCE</scope>
    <source>
        <strain evidence="3">AT787</strain>
    </source>
</reference>
<feature type="compositionally biased region" description="Acidic residues" evidence="1">
    <location>
        <begin position="24"/>
        <end position="35"/>
    </location>
</feature>
<keyword evidence="4" id="KW-1185">Reference proteome</keyword>
<dbReference type="SUPFAM" id="SSF81383">
    <property type="entry name" value="F-box domain"/>
    <property type="match status" value="1"/>
</dbReference>
<name>A0A9P3PQP0_LYOSH</name>
<dbReference type="PROSITE" id="PS50181">
    <property type="entry name" value="FBOX"/>
    <property type="match status" value="1"/>
</dbReference>
<dbReference type="InterPro" id="IPR036047">
    <property type="entry name" value="F-box-like_dom_sf"/>
</dbReference>
<sequence>MPALRRKSGNSAEVTKSSDHPVDDLSDSDSDMLDTELEHDLDVESEESEDEGSDWEQRTSRTANGKARAKRAKLSDTARPKRRTQLSKSNRNSLSLLPMMPMDILFEILGRLSPKDLLSLARTNKSLRATLISRNSITVWKSAQGNVGCPDCPSDFSEPRWAALVFGSTCESCGTTNVFKVDFGIRRRVCVPCKKNNLVVTSKFSTVFPKYDDTILSFIPHTNVGGWAHGHASGSKFYWKSDVHATAGQLLKLKEDVRKNVSDAKKKLNEFQLQRMSIVLETVENVPAYNNWYESLATTEDRRLQRYNAIIEKFRAIGYLEADIRSGISDRRECHQNALLTDRIWKRIQPILEPFVVEKRDRRLAAAREALIKERKGIADVVYKSYLKTLVPSQWLYHPRPNKIYDFLAFDQVLNAPDGVNVNESSFDEAKSMLPGLISAWNDERRAALEDKIPFQSTNNSSTNVCSMNLATTVFECVSKGCEVNSPPWGDQHGYPLFGWEDAGAHHCNISGRYWLFRDDPAKERELAFSKKGSVAAASLVSLVGLNPARATPANMDFYDLRFFCTECTARKNMNGRLVRQVFSWRSAVAHAMKNSHGNTLTWQLLTPEESNTVKRSEALNPVPNDKCWTCSSCNTFFDNLECRAVVVEHLKNVHGKLGGTVPQDLFYLPDKRRSTIPASMLELPAPPNAASDTTGIPEMVRCARCAPPNDRRIFKMNGVLAHLKDKHKIRNPSNKDWIVDK</sequence>
<protein>
    <recommendedName>
        <fullName evidence="2">F-box domain-containing protein</fullName>
    </recommendedName>
</protein>
<dbReference type="EMBL" id="BRPK01000009">
    <property type="protein sequence ID" value="GLB40912.1"/>
    <property type="molecule type" value="Genomic_DNA"/>
</dbReference>
<organism evidence="3 4">
    <name type="scientific">Lyophyllum shimeji</name>
    <name type="common">Hon-shimeji</name>
    <name type="synonym">Tricholoma shimeji</name>
    <dbReference type="NCBI Taxonomy" id="47721"/>
    <lineage>
        <taxon>Eukaryota</taxon>
        <taxon>Fungi</taxon>
        <taxon>Dikarya</taxon>
        <taxon>Basidiomycota</taxon>
        <taxon>Agaricomycotina</taxon>
        <taxon>Agaricomycetes</taxon>
        <taxon>Agaricomycetidae</taxon>
        <taxon>Agaricales</taxon>
        <taxon>Tricholomatineae</taxon>
        <taxon>Lyophyllaceae</taxon>
        <taxon>Lyophyllum</taxon>
    </lineage>
</organism>
<dbReference type="AlphaFoldDB" id="A0A9P3PQP0"/>
<evidence type="ECO:0000256" key="1">
    <source>
        <dbReference type="SAM" id="MobiDB-lite"/>
    </source>
</evidence>
<comment type="caution">
    <text evidence="3">The sequence shown here is derived from an EMBL/GenBank/DDBJ whole genome shotgun (WGS) entry which is preliminary data.</text>
</comment>
<feature type="compositionally biased region" description="Acidic residues" evidence="1">
    <location>
        <begin position="43"/>
        <end position="54"/>
    </location>
</feature>
<dbReference type="SMART" id="SM00256">
    <property type="entry name" value="FBOX"/>
    <property type="match status" value="1"/>
</dbReference>
<dbReference type="Proteomes" id="UP001063166">
    <property type="component" value="Unassembled WGS sequence"/>
</dbReference>
<feature type="region of interest" description="Disordered" evidence="1">
    <location>
        <begin position="1"/>
        <end position="93"/>
    </location>
</feature>
<dbReference type="CDD" id="cd09917">
    <property type="entry name" value="F-box_SF"/>
    <property type="match status" value="1"/>
</dbReference>
<feature type="domain" description="F-box" evidence="2">
    <location>
        <begin position="94"/>
        <end position="143"/>
    </location>
</feature>
<evidence type="ECO:0000259" key="2">
    <source>
        <dbReference type="PROSITE" id="PS50181"/>
    </source>
</evidence>
<dbReference type="InterPro" id="IPR001810">
    <property type="entry name" value="F-box_dom"/>
</dbReference>
<dbReference type="OrthoDB" id="2322499at2759"/>
<gene>
    <name evidence="3" type="ORF">LshimejAT787_0901270</name>
</gene>
<evidence type="ECO:0000313" key="3">
    <source>
        <dbReference type="EMBL" id="GLB40912.1"/>
    </source>
</evidence>
<accession>A0A9P3PQP0</accession>
<proteinExistence type="predicted"/>
<evidence type="ECO:0000313" key="4">
    <source>
        <dbReference type="Proteomes" id="UP001063166"/>
    </source>
</evidence>
<dbReference type="Pfam" id="PF00646">
    <property type="entry name" value="F-box"/>
    <property type="match status" value="1"/>
</dbReference>